<comment type="caution">
    <text evidence="1">The sequence shown here is derived from an EMBL/GenBank/DDBJ whole genome shotgun (WGS) entry which is preliminary data.</text>
</comment>
<sequence>MTWFSFLKTKVNITPDMVNQRKQFMDVLTNVYKNQITHLNAKNSPFDEVGSKNDFLFQQYDKLRSKHIDDLETIEELKETRLSTIPPSELEDTLSNLAASKTRESIELSKNLQDAKEQVKKTYFSFPIG</sequence>
<gene>
    <name evidence="1" type="ORF">Amon01_000862000</name>
</gene>
<dbReference type="EMBL" id="BSXU01007818">
    <property type="protein sequence ID" value="GMG56553.1"/>
    <property type="molecule type" value="Genomic_DNA"/>
</dbReference>
<evidence type="ECO:0000313" key="1">
    <source>
        <dbReference type="EMBL" id="GMG56553.1"/>
    </source>
</evidence>
<dbReference type="AlphaFoldDB" id="A0A9W7DJR9"/>
<name>A0A9W7DJR9_AMBMO</name>
<reference evidence="1" key="1">
    <citation type="submission" date="2023-04" db="EMBL/GenBank/DDBJ databases">
        <title>Ambrosiozyma monospora NBRC 1965.</title>
        <authorList>
            <person name="Ichikawa N."/>
            <person name="Sato H."/>
            <person name="Tonouchi N."/>
        </authorList>
    </citation>
    <scope>NUCLEOTIDE SEQUENCE</scope>
    <source>
        <strain evidence="1">NBRC 1965</strain>
    </source>
</reference>
<organism evidence="1 2">
    <name type="scientific">Ambrosiozyma monospora</name>
    <name type="common">Yeast</name>
    <name type="synonym">Endomycopsis monosporus</name>
    <dbReference type="NCBI Taxonomy" id="43982"/>
    <lineage>
        <taxon>Eukaryota</taxon>
        <taxon>Fungi</taxon>
        <taxon>Dikarya</taxon>
        <taxon>Ascomycota</taxon>
        <taxon>Saccharomycotina</taxon>
        <taxon>Pichiomycetes</taxon>
        <taxon>Pichiales</taxon>
        <taxon>Pichiaceae</taxon>
        <taxon>Ambrosiozyma</taxon>
    </lineage>
</organism>
<protein>
    <submittedName>
        <fullName evidence="1">Unnamed protein product</fullName>
    </submittedName>
</protein>
<proteinExistence type="predicted"/>
<accession>A0A9W7DJR9</accession>
<evidence type="ECO:0000313" key="2">
    <source>
        <dbReference type="Proteomes" id="UP001165063"/>
    </source>
</evidence>
<keyword evidence="2" id="KW-1185">Reference proteome</keyword>
<dbReference type="Proteomes" id="UP001165063">
    <property type="component" value="Unassembled WGS sequence"/>
</dbReference>